<evidence type="ECO:0000313" key="3">
    <source>
        <dbReference type="Proteomes" id="UP000327157"/>
    </source>
</evidence>
<organism evidence="2 3">
    <name type="scientific">Pyrus ussuriensis x Pyrus communis</name>
    <dbReference type="NCBI Taxonomy" id="2448454"/>
    <lineage>
        <taxon>Eukaryota</taxon>
        <taxon>Viridiplantae</taxon>
        <taxon>Streptophyta</taxon>
        <taxon>Embryophyta</taxon>
        <taxon>Tracheophyta</taxon>
        <taxon>Spermatophyta</taxon>
        <taxon>Magnoliopsida</taxon>
        <taxon>eudicotyledons</taxon>
        <taxon>Gunneridae</taxon>
        <taxon>Pentapetalae</taxon>
        <taxon>rosids</taxon>
        <taxon>fabids</taxon>
        <taxon>Rosales</taxon>
        <taxon>Rosaceae</taxon>
        <taxon>Amygdaloideae</taxon>
        <taxon>Maleae</taxon>
        <taxon>Pyrus</taxon>
    </lineage>
</organism>
<gene>
    <name evidence="2" type="ORF">D8674_026070</name>
</gene>
<feature type="compositionally biased region" description="Pro residues" evidence="1">
    <location>
        <begin position="69"/>
        <end position="80"/>
    </location>
</feature>
<name>A0A5N5I5X9_9ROSA</name>
<comment type="caution">
    <text evidence="2">The sequence shown here is derived from an EMBL/GenBank/DDBJ whole genome shotgun (WGS) entry which is preliminary data.</text>
</comment>
<sequence>MAAAVGVPTCHRLHLPPPPYSSFSLFFKPLVTSTTTTIAFTHLHIPRRTLISHSLPSFSSRPLFFCHPPTAPHSPPPPRPLYKKKHKPNDSKFQKIIIMVKKLRSKLRTRIIKRMAK</sequence>
<dbReference type="EMBL" id="SMOL01000004">
    <property type="protein sequence ID" value="KAB2635536.1"/>
    <property type="molecule type" value="Genomic_DNA"/>
</dbReference>
<evidence type="ECO:0000313" key="2">
    <source>
        <dbReference type="EMBL" id="KAB2635536.1"/>
    </source>
</evidence>
<dbReference type="AlphaFoldDB" id="A0A5N5I5X9"/>
<evidence type="ECO:0000256" key="1">
    <source>
        <dbReference type="SAM" id="MobiDB-lite"/>
    </source>
</evidence>
<reference evidence="2 3" key="3">
    <citation type="submission" date="2019-11" db="EMBL/GenBank/DDBJ databases">
        <title>A de novo genome assembly of a pear dwarfing rootstock.</title>
        <authorList>
            <person name="Wang F."/>
            <person name="Wang J."/>
            <person name="Li S."/>
            <person name="Zhang Y."/>
            <person name="Fang M."/>
            <person name="Ma L."/>
            <person name="Zhao Y."/>
            <person name="Jiang S."/>
        </authorList>
    </citation>
    <scope>NUCLEOTIDE SEQUENCE [LARGE SCALE GENOMIC DNA]</scope>
    <source>
        <strain evidence="2">S2</strain>
        <tissue evidence="2">Leaf</tissue>
    </source>
</reference>
<protein>
    <submittedName>
        <fullName evidence="2">Uncharacterized protein</fullName>
    </submittedName>
</protein>
<accession>A0A5N5I5X9</accession>
<feature type="region of interest" description="Disordered" evidence="1">
    <location>
        <begin position="69"/>
        <end position="88"/>
    </location>
</feature>
<reference evidence="3" key="2">
    <citation type="submission" date="2019-10" db="EMBL/GenBank/DDBJ databases">
        <title>A de novo genome assembly of a pear dwarfing rootstock.</title>
        <authorList>
            <person name="Wang F."/>
            <person name="Wang J."/>
            <person name="Li S."/>
            <person name="Zhang Y."/>
            <person name="Fang M."/>
            <person name="Ma L."/>
            <person name="Zhao Y."/>
            <person name="Jiang S."/>
        </authorList>
    </citation>
    <scope>NUCLEOTIDE SEQUENCE [LARGE SCALE GENOMIC DNA]</scope>
</reference>
<reference evidence="2 3" key="1">
    <citation type="submission" date="2019-09" db="EMBL/GenBank/DDBJ databases">
        <authorList>
            <person name="Ou C."/>
        </authorList>
    </citation>
    <scope>NUCLEOTIDE SEQUENCE [LARGE SCALE GENOMIC DNA]</scope>
    <source>
        <strain evidence="2">S2</strain>
        <tissue evidence="2">Leaf</tissue>
    </source>
</reference>
<proteinExistence type="predicted"/>
<dbReference type="Proteomes" id="UP000327157">
    <property type="component" value="Chromosome 5"/>
</dbReference>
<keyword evidence="3" id="KW-1185">Reference proteome</keyword>